<evidence type="ECO:0000313" key="4">
    <source>
        <dbReference type="Proteomes" id="UP000663879"/>
    </source>
</evidence>
<dbReference type="Proteomes" id="UP000663879">
    <property type="component" value="Unassembled WGS sequence"/>
</dbReference>
<dbReference type="EMBL" id="CAJNOC010000794">
    <property type="protein sequence ID" value="CAF0803759.1"/>
    <property type="molecule type" value="Genomic_DNA"/>
</dbReference>
<evidence type="ECO:0000256" key="2">
    <source>
        <dbReference type="SAM" id="Coils"/>
    </source>
</evidence>
<evidence type="ECO:0000313" key="3">
    <source>
        <dbReference type="EMBL" id="CAF0803759.1"/>
    </source>
</evidence>
<comment type="caution">
    <text evidence="3">The sequence shown here is derived from an EMBL/GenBank/DDBJ whole genome shotgun (WGS) entry which is preliminary data.</text>
</comment>
<dbReference type="PANTHER" id="PTHR32123">
    <property type="entry name" value="BICD FAMILY-LIKE CARGO ADAPTER"/>
    <property type="match status" value="1"/>
</dbReference>
<sequence>MEENDIKKLYDELAEKEQALILAAQFGKSLIDEKEELEKQIENLKREHQFQLEYYEQESFEMKRLTETMRNEYETKISHLNEDINMLNKELKQYKIENSDLLNSNKNSDNLDLIQELNEKNQNLAKQLKMAEYQLALSNEKYQKLELNYNDKNQILNEKILLLSNYQKEIQKWSNKQNELEYVLMQSCAERDKQAQIIDELTKKFIIIENEKNEFENLVYRHENDIYNLRRINKQLSLKLQNICKKNTKCLTDSMLINRQPFNLELRTTNFKFSEDDSAFDSISNLDNTSEFDDDYDIDSTYLDILKGNDLDDIENSSVEVLDRKNYFDCSQLVLSGVSWKQESGENEAKRTKQDEIS</sequence>
<dbReference type="PANTHER" id="PTHR32123:SF13">
    <property type="entry name" value="BICAUDAL D-RELATED PROTEIN HOMOLOG"/>
    <property type="match status" value="1"/>
</dbReference>
<protein>
    <submittedName>
        <fullName evidence="3">Uncharacterized protein</fullName>
    </submittedName>
</protein>
<dbReference type="OrthoDB" id="9451547at2759"/>
<name>A0A813T3J9_9BILA</name>
<gene>
    <name evidence="3" type="ORF">OXX778_LOCUS6609</name>
</gene>
<evidence type="ECO:0000256" key="1">
    <source>
        <dbReference type="ARBA" id="ARBA00023054"/>
    </source>
</evidence>
<proteinExistence type="predicted"/>
<keyword evidence="4" id="KW-1185">Reference proteome</keyword>
<feature type="coiled-coil region" evidence="2">
    <location>
        <begin position="27"/>
        <end position="218"/>
    </location>
</feature>
<accession>A0A813T3J9</accession>
<dbReference type="InterPro" id="IPR051149">
    <property type="entry name" value="Spindly/BICDR_Dynein_Adapter"/>
</dbReference>
<organism evidence="3 4">
    <name type="scientific">Brachionus calyciflorus</name>
    <dbReference type="NCBI Taxonomy" id="104777"/>
    <lineage>
        <taxon>Eukaryota</taxon>
        <taxon>Metazoa</taxon>
        <taxon>Spiralia</taxon>
        <taxon>Gnathifera</taxon>
        <taxon>Rotifera</taxon>
        <taxon>Eurotatoria</taxon>
        <taxon>Monogononta</taxon>
        <taxon>Pseudotrocha</taxon>
        <taxon>Ploima</taxon>
        <taxon>Brachionidae</taxon>
        <taxon>Brachionus</taxon>
    </lineage>
</organism>
<reference evidence="3" key="1">
    <citation type="submission" date="2021-02" db="EMBL/GenBank/DDBJ databases">
        <authorList>
            <person name="Nowell W R."/>
        </authorList>
    </citation>
    <scope>NUCLEOTIDE SEQUENCE</scope>
    <source>
        <strain evidence="3">Ploen Becks lab</strain>
    </source>
</reference>
<dbReference type="AlphaFoldDB" id="A0A813T3J9"/>
<keyword evidence="1 2" id="KW-0175">Coiled coil</keyword>